<proteinExistence type="predicted"/>
<organism evidence="2 3">
    <name type="scientific">Riccia sorocarpa</name>
    <dbReference type="NCBI Taxonomy" id="122646"/>
    <lineage>
        <taxon>Eukaryota</taxon>
        <taxon>Viridiplantae</taxon>
        <taxon>Streptophyta</taxon>
        <taxon>Embryophyta</taxon>
        <taxon>Marchantiophyta</taxon>
        <taxon>Marchantiopsida</taxon>
        <taxon>Marchantiidae</taxon>
        <taxon>Marchantiales</taxon>
        <taxon>Ricciaceae</taxon>
        <taxon>Riccia</taxon>
    </lineage>
</organism>
<protein>
    <submittedName>
        <fullName evidence="2">Uncharacterized protein</fullName>
    </submittedName>
</protein>
<dbReference type="Proteomes" id="UP001633002">
    <property type="component" value="Unassembled WGS sequence"/>
</dbReference>
<comment type="caution">
    <text evidence="2">The sequence shown here is derived from an EMBL/GenBank/DDBJ whole genome shotgun (WGS) entry which is preliminary data.</text>
</comment>
<sequence>MGSLGDHAGHKDAAAEHIKAWASEKHYDAYVCQLLKLLDEEYLKSFAGIRKIPLPRRKACGVDGRIPNRHWRYCFYHGVAAVLGWEERVEVTGILFGIGYHFFGYSMDDHCYRDSSLLLDSEVELERNINSILGSPTPFISNLVSPSVHFRKRLVVSRSSLKSCMNPSVSNLAVRSPVRICSQASPRQPPRVLQGSSSLFSALDPGDSLFDAGIGTQHGSLRRAKYAARRGHTSQLVQESAEDHEEFTELVESYATINVAPGRQPPRSLRDKSKWRSGKGHGKIPSLPSCGNRVVLDSDNLPILEPPGRSDRASTRYVTLSLFKDDSNERVSPPEAAVVCRSLGCAAGQMWKALVLTYLKVIQLLATGRNMQMTYVLKIFLA</sequence>
<evidence type="ECO:0000313" key="2">
    <source>
        <dbReference type="EMBL" id="KAL3686882.1"/>
    </source>
</evidence>
<name>A0ABD3H5S9_9MARC</name>
<keyword evidence="3" id="KW-1185">Reference proteome</keyword>
<dbReference type="AlphaFoldDB" id="A0ABD3H5S9"/>
<reference evidence="2 3" key="1">
    <citation type="submission" date="2024-09" db="EMBL/GenBank/DDBJ databases">
        <title>Chromosome-scale assembly of Riccia sorocarpa.</title>
        <authorList>
            <person name="Paukszto L."/>
        </authorList>
    </citation>
    <scope>NUCLEOTIDE SEQUENCE [LARGE SCALE GENOMIC DNA]</scope>
    <source>
        <strain evidence="2">LP-2024</strain>
        <tissue evidence="2">Aerial parts of the thallus</tissue>
    </source>
</reference>
<feature type="region of interest" description="Disordered" evidence="1">
    <location>
        <begin position="260"/>
        <end position="282"/>
    </location>
</feature>
<accession>A0ABD3H5S9</accession>
<dbReference type="EMBL" id="JBJQOH010000004">
    <property type="protein sequence ID" value="KAL3686882.1"/>
    <property type="molecule type" value="Genomic_DNA"/>
</dbReference>
<gene>
    <name evidence="2" type="ORF">R1sor_013191</name>
</gene>
<evidence type="ECO:0000256" key="1">
    <source>
        <dbReference type="SAM" id="MobiDB-lite"/>
    </source>
</evidence>
<evidence type="ECO:0000313" key="3">
    <source>
        <dbReference type="Proteomes" id="UP001633002"/>
    </source>
</evidence>